<dbReference type="Proteomes" id="UP000218689">
    <property type="component" value="Unassembled WGS sequence"/>
</dbReference>
<evidence type="ECO:0000313" key="1">
    <source>
        <dbReference type="EMBL" id="GAX48368.1"/>
    </source>
</evidence>
<gene>
    <name evidence="1" type="ORF">RsY01_1990</name>
</gene>
<proteinExistence type="predicted"/>
<protein>
    <submittedName>
        <fullName evidence="1">Uncharacterized protein</fullName>
    </submittedName>
</protein>
<reference evidence="2" key="1">
    <citation type="submission" date="2017-08" db="EMBL/GenBank/DDBJ databases">
        <title>Draft genome sequence of Lactococcus sp. strain Rs-Y01, isolated from the gut of the lower termite Reticulitermes speratus.</title>
        <authorList>
            <person name="Ohkuma M."/>
            <person name="Yuki M."/>
        </authorList>
    </citation>
    <scope>NUCLEOTIDE SEQUENCE [LARGE SCALE GENOMIC DNA]</scope>
    <source>
        <strain evidence="2">Rs-Y01</strain>
    </source>
</reference>
<dbReference type="EMBL" id="BEDT01000006">
    <property type="protein sequence ID" value="GAX48368.1"/>
    <property type="molecule type" value="Genomic_DNA"/>
</dbReference>
<sequence>MNELYSGSLSLDKLKDAKNELEEIKQEFSKLSPDKIVWDAEDLGKTLPWGGEI</sequence>
<dbReference type="Pfam" id="PF15601">
    <property type="entry name" value="Imm70"/>
    <property type="match status" value="1"/>
</dbReference>
<dbReference type="AlphaFoldDB" id="A0A224X2R2"/>
<keyword evidence="2" id="KW-1185">Reference proteome</keyword>
<accession>A0A224X2R2</accession>
<evidence type="ECO:0000313" key="2">
    <source>
        <dbReference type="Proteomes" id="UP000218689"/>
    </source>
</evidence>
<dbReference type="InterPro" id="IPR028185">
    <property type="entry name" value="Imm70"/>
</dbReference>
<organism evidence="1 2">
    <name type="scientific">Pseudolactococcus reticulitermitis</name>
    <dbReference type="NCBI Taxonomy" id="2025039"/>
    <lineage>
        <taxon>Bacteria</taxon>
        <taxon>Bacillati</taxon>
        <taxon>Bacillota</taxon>
        <taxon>Bacilli</taxon>
        <taxon>Lactobacillales</taxon>
        <taxon>Streptococcaceae</taxon>
        <taxon>Pseudolactococcus</taxon>
    </lineage>
</organism>
<name>A0A224X2R2_9LACT</name>
<comment type="caution">
    <text evidence="1">The sequence shown here is derived from an EMBL/GenBank/DDBJ whole genome shotgun (WGS) entry which is preliminary data.</text>
</comment>